<dbReference type="PANTHER" id="PTHR34472">
    <property type="entry name" value="SULFUR CARRIER PROTEIN THIS"/>
    <property type="match status" value="1"/>
</dbReference>
<gene>
    <name evidence="2" type="primary">thiS</name>
    <name evidence="1" type="ORF">AN926_04145</name>
    <name evidence="13" type="ORF">CSW14_02210</name>
    <name evidence="10" type="ORF">CSW25_07150</name>
    <name evidence="12" type="ORF">CSW27_08095</name>
    <name evidence="9" type="ORF">CSW29_09100</name>
    <name evidence="11" type="ORF">CSW30_03375</name>
    <name evidence="7" type="ORF">CSW33_04765</name>
    <name evidence="8" type="ORF">CSW37_02395</name>
    <name evidence="6" type="ORF">CSW38_01665</name>
    <name evidence="5" type="ORF">CSW40_02350</name>
    <name evidence="4" type="ORF">CSW41_01770</name>
    <name evidence="2" type="ORF">CSW45_08985</name>
    <name evidence="3" type="ORF">CSW47_04610</name>
</gene>
<dbReference type="InterPro" id="IPR012675">
    <property type="entry name" value="Beta-grasp_dom_sf"/>
</dbReference>
<dbReference type="EMBL" id="PEMH01000345">
    <property type="protein sequence ID" value="RTH98713.1"/>
    <property type="molecule type" value="Genomic_DNA"/>
</dbReference>
<dbReference type="Gene3D" id="3.10.20.30">
    <property type="match status" value="1"/>
</dbReference>
<dbReference type="Proteomes" id="UP000287306">
    <property type="component" value="Unassembled WGS sequence"/>
</dbReference>
<dbReference type="EMBL" id="LJJR01000008">
    <property type="protein sequence ID" value="KPD32325.1"/>
    <property type="molecule type" value="Genomic_DNA"/>
</dbReference>
<dbReference type="RefSeq" id="WP_019550911.1">
    <property type="nucleotide sequence ID" value="NZ_DAHVNI010000043.1"/>
</dbReference>
<dbReference type="GeneID" id="93866893"/>
<dbReference type="InterPro" id="IPR003749">
    <property type="entry name" value="ThiS/MoaD-like"/>
</dbReference>
<dbReference type="EMBL" id="PEMW01000049">
    <property type="protein sequence ID" value="RTI59980.1"/>
    <property type="molecule type" value="Genomic_DNA"/>
</dbReference>
<evidence type="ECO:0000313" key="17">
    <source>
        <dbReference type="Proteomes" id="UP000286910"/>
    </source>
</evidence>
<evidence type="ECO:0000313" key="22">
    <source>
        <dbReference type="Proteomes" id="UP000287439"/>
    </source>
</evidence>
<dbReference type="Pfam" id="PF02597">
    <property type="entry name" value="ThiS"/>
    <property type="match status" value="1"/>
</dbReference>
<evidence type="ECO:0000313" key="4">
    <source>
        <dbReference type="EMBL" id="RTH20675.1"/>
    </source>
</evidence>
<evidence type="ECO:0000313" key="23">
    <source>
        <dbReference type="Proteomes" id="UP000287467"/>
    </source>
</evidence>
<proteinExistence type="predicted"/>
<dbReference type="Proteomes" id="UP000286712">
    <property type="component" value="Unassembled WGS sequence"/>
</dbReference>
<evidence type="ECO:0000313" key="11">
    <source>
        <dbReference type="EMBL" id="RTI10830.1"/>
    </source>
</evidence>
<dbReference type="Proteomes" id="UP000287467">
    <property type="component" value="Unassembled WGS sequence"/>
</dbReference>
<dbReference type="EMBL" id="PEML01000222">
    <property type="protein sequence ID" value="RTI06954.1"/>
    <property type="molecule type" value="Genomic_DNA"/>
</dbReference>
<evidence type="ECO:0000313" key="6">
    <source>
        <dbReference type="EMBL" id="RTH28166.1"/>
    </source>
</evidence>
<dbReference type="Proteomes" id="UP000288051">
    <property type="component" value="Unassembled WGS sequence"/>
</dbReference>
<dbReference type="EMBL" id="PELW01000045">
    <property type="protein sequence ID" value="RTH27715.1"/>
    <property type="molecule type" value="Genomic_DNA"/>
</dbReference>
<evidence type="ECO:0000313" key="2">
    <source>
        <dbReference type="EMBL" id="RTH01898.1"/>
    </source>
</evidence>
<dbReference type="PATRIC" id="fig|37636.3.peg.2570"/>
<reference evidence="10" key="2">
    <citation type="submission" date="2017-10" db="EMBL/GenBank/DDBJ databases">
        <authorList>
            <person name="Wilpiszeski R.L."/>
            <person name="Zhidan Z."/>
            <person name="House C.H."/>
        </authorList>
    </citation>
    <scope>NUCLEOTIDE SEQUENCE</scope>
    <source>
        <strain evidence="10">12_S12</strain>
    </source>
</reference>
<dbReference type="Proteomes" id="UP000287439">
    <property type="component" value="Unassembled WGS sequence"/>
</dbReference>
<sequence length="64" mass="7138">MVWLNGEAKPLEGKTLREVLEELDVDLSRVAVLLNEEAYLGRELPHHVLKEGDVVEVVTLMQGG</sequence>
<dbReference type="Proteomes" id="UP000288347">
    <property type="component" value="Unassembled WGS sequence"/>
</dbReference>
<evidence type="ECO:0000313" key="1">
    <source>
        <dbReference type="EMBL" id="KPD32325.1"/>
    </source>
</evidence>
<keyword evidence="24" id="KW-1185">Reference proteome</keyword>
<evidence type="ECO:0000313" key="21">
    <source>
        <dbReference type="Proteomes" id="UP000287306"/>
    </source>
</evidence>
<organism evidence="1 14">
    <name type="scientific">Thermus scotoductus</name>
    <dbReference type="NCBI Taxonomy" id="37636"/>
    <lineage>
        <taxon>Bacteria</taxon>
        <taxon>Thermotogati</taxon>
        <taxon>Deinococcota</taxon>
        <taxon>Deinococci</taxon>
        <taxon>Thermales</taxon>
        <taxon>Thermaceae</taxon>
        <taxon>Thermus</taxon>
    </lineage>
</organism>
<evidence type="ECO:0000313" key="20">
    <source>
        <dbReference type="Proteomes" id="UP000287173"/>
    </source>
</evidence>
<dbReference type="EMBL" id="PELR01000323">
    <property type="protein sequence ID" value="RTH01898.1"/>
    <property type="molecule type" value="Genomic_DNA"/>
</dbReference>
<evidence type="ECO:0000313" key="12">
    <source>
        <dbReference type="EMBL" id="RTI13762.1"/>
    </source>
</evidence>
<evidence type="ECO:0000313" key="16">
    <source>
        <dbReference type="Proteomes" id="UP000286734"/>
    </source>
</evidence>
<dbReference type="EMBL" id="PELY01000034">
    <property type="protein sequence ID" value="RTH28166.1"/>
    <property type="molecule type" value="Genomic_DNA"/>
</dbReference>
<evidence type="ECO:0000313" key="8">
    <source>
        <dbReference type="EMBL" id="RTH39310.1"/>
    </source>
</evidence>
<evidence type="ECO:0000313" key="25">
    <source>
        <dbReference type="Proteomes" id="UP000288051"/>
    </source>
</evidence>
<dbReference type="Proteomes" id="UP000286734">
    <property type="component" value="Unassembled WGS sequence"/>
</dbReference>
<evidence type="ECO:0000313" key="15">
    <source>
        <dbReference type="Proteomes" id="UP000286712"/>
    </source>
</evidence>
<evidence type="ECO:0000313" key="26">
    <source>
        <dbReference type="Proteomes" id="UP000288347"/>
    </source>
</evidence>
<evidence type="ECO:0000313" key="5">
    <source>
        <dbReference type="EMBL" id="RTH27715.1"/>
    </source>
</evidence>
<dbReference type="EMBL" id="PEMG01000067">
    <property type="protein sequence ID" value="RTI10830.1"/>
    <property type="molecule type" value="Genomic_DNA"/>
</dbReference>
<dbReference type="SUPFAM" id="SSF54285">
    <property type="entry name" value="MoaD/ThiS"/>
    <property type="match status" value="1"/>
</dbReference>
<protein>
    <submittedName>
        <fullName evidence="1">Thiamine biosynthesis protein ThiS</fullName>
    </submittedName>
</protein>
<accession>A0A0N0IR28</accession>
<evidence type="ECO:0000313" key="10">
    <source>
        <dbReference type="EMBL" id="RTI06954.1"/>
    </source>
</evidence>
<reference evidence="1 14" key="1">
    <citation type="submission" date="2015-09" db="EMBL/GenBank/DDBJ databases">
        <title>Draft genome sequence of Thermus scotoductus strain K1 isolated from a geothermal spring in Nagorno-Karabakh, Armenia.</title>
        <authorList>
            <person name="Saghatelyan A."/>
            <person name="Poghosyan L."/>
            <person name="Panosyan H."/>
            <person name="Birkeland N.-K."/>
        </authorList>
    </citation>
    <scope>NUCLEOTIDE SEQUENCE [LARGE SCALE GENOMIC DNA]</scope>
    <source>
        <strain evidence="1 14">K1</strain>
    </source>
</reference>
<dbReference type="EMBL" id="PEMD01000111">
    <property type="protein sequence ID" value="RTH33280.1"/>
    <property type="molecule type" value="Genomic_DNA"/>
</dbReference>
<dbReference type="EMBL" id="PELZ01000051">
    <property type="protein sequence ID" value="RTH39310.1"/>
    <property type="molecule type" value="Genomic_DNA"/>
</dbReference>
<dbReference type="EMBL" id="PEMJ01000264">
    <property type="protein sequence ID" value="RTI13762.1"/>
    <property type="molecule type" value="Genomic_DNA"/>
</dbReference>
<dbReference type="Proteomes" id="UP000287962">
    <property type="component" value="Unassembled WGS sequence"/>
</dbReference>
<evidence type="ECO:0000313" key="19">
    <source>
        <dbReference type="Proteomes" id="UP000287155"/>
    </source>
</evidence>
<dbReference type="InterPro" id="IPR010035">
    <property type="entry name" value="Thi_S"/>
</dbReference>
<name>A0A0N0IR28_THESC</name>
<evidence type="ECO:0000313" key="3">
    <source>
        <dbReference type="EMBL" id="RTH05681.1"/>
    </source>
</evidence>
<dbReference type="CDD" id="cd00565">
    <property type="entry name" value="Ubl_ThiS"/>
    <property type="match status" value="1"/>
</dbReference>
<dbReference type="Proteomes" id="UP000053099">
    <property type="component" value="Unassembled WGS sequence"/>
</dbReference>
<dbReference type="NCBIfam" id="TIGR01683">
    <property type="entry name" value="thiS"/>
    <property type="match status" value="1"/>
</dbReference>
<dbReference type="EMBL" id="PELV01000038">
    <property type="protein sequence ID" value="RTH20675.1"/>
    <property type="molecule type" value="Genomic_DNA"/>
</dbReference>
<evidence type="ECO:0000313" key="7">
    <source>
        <dbReference type="EMBL" id="RTH33280.1"/>
    </source>
</evidence>
<evidence type="ECO:0000313" key="24">
    <source>
        <dbReference type="Proteomes" id="UP000287962"/>
    </source>
</evidence>
<dbReference type="Proteomes" id="UP000286910">
    <property type="component" value="Unassembled WGS sequence"/>
</dbReference>
<dbReference type="InterPro" id="IPR016155">
    <property type="entry name" value="Mopterin_synth/thiamin_S_b"/>
</dbReference>
<dbReference type="Proteomes" id="UP000287155">
    <property type="component" value="Unassembled WGS sequence"/>
</dbReference>
<reference evidence="15 16" key="3">
    <citation type="journal article" date="2019" name="Extremophiles">
        <title>Biogeography of thermophiles and predominance of Thermus scotoductus in domestic water heaters.</title>
        <authorList>
            <person name="Wilpiszeski R.L."/>
            <person name="Zhang Z."/>
            <person name="House C.H."/>
        </authorList>
    </citation>
    <scope>NUCLEOTIDE SEQUENCE [LARGE SCALE GENOMIC DNA]</scope>
    <source>
        <strain evidence="10 24">12_S12</strain>
        <strain evidence="12 19">14_S14</strain>
        <strain evidence="9 26">16_S16</strain>
        <strain evidence="11 20">17_S17</strain>
        <strain evidence="13 23">1_S1</strain>
        <strain evidence="7 18">20_S20</strain>
        <strain evidence="8 25">24_S24</strain>
        <strain evidence="6 21">25_S25</strain>
        <strain evidence="5 15">27_S27</strain>
        <strain evidence="4 22">28_S28</strain>
        <strain evidence="2 17">32_S32</strain>
        <strain evidence="3 16">34_S34</strain>
    </source>
</reference>
<dbReference type="AlphaFoldDB" id="A0A0N0IR28"/>
<comment type="caution">
    <text evidence="1">The sequence shown here is derived from an EMBL/GenBank/DDBJ whole genome shotgun (WGS) entry which is preliminary data.</text>
</comment>
<dbReference type="Proteomes" id="UP000286928">
    <property type="component" value="Unassembled WGS sequence"/>
</dbReference>
<dbReference type="PANTHER" id="PTHR34472:SF1">
    <property type="entry name" value="SULFUR CARRIER PROTEIN THIS"/>
    <property type="match status" value="1"/>
</dbReference>
<evidence type="ECO:0000313" key="18">
    <source>
        <dbReference type="Proteomes" id="UP000286928"/>
    </source>
</evidence>
<evidence type="ECO:0000313" key="14">
    <source>
        <dbReference type="Proteomes" id="UP000053099"/>
    </source>
</evidence>
<dbReference type="EMBL" id="PELP01000106">
    <property type="protein sequence ID" value="RTH05681.1"/>
    <property type="molecule type" value="Genomic_DNA"/>
</dbReference>
<dbReference type="Proteomes" id="UP000287173">
    <property type="component" value="Unassembled WGS sequence"/>
</dbReference>
<evidence type="ECO:0000313" key="13">
    <source>
        <dbReference type="EMBL" id="RTI59980.1"/>
    </source>
</evidence>
<evidence type="ECO:0000313" key="9">
    <source>
        <dbReference type="EMBL" id="RTH98713.1"/>
    </source>
</evidence>